<keyword evidence="2 6" id="KW-0732">Signal</keyword>
<proteinExistence type="predicted"/>
<dbReference type="InterPro" id="IPR013783">
    <property type="entry name" value="Ig-like_fold"/>
</dbReference>
<feature type="signal peptide" evidence="6">
    <location>
        <begin position="1"/>
        <end position="20"/>
    </location>
</feature>
<dbReference type="InterPro" id="IPR032675">
    <property type="entry name" value="LRR_dom_sf"/>
</dbReference>
<dbReference type="OrthoDB" id="2325980at2759"/>
<keyword evidence="5" id="KW-0812">Transmembrane</keyword>
<evidence type="ECO:0000256" key="4">
    <source>
        <dbReference type="ARBA" id="ARBA00023157"/>
    </source>
</evidence>
<accession>A0A813LYH1</accession>
<evidence type="ECO:0000256" key="6">
    <source>
        <dbReference type="SAM" id="SignalP"/>
    </source>
</evidence>
<sequence length="714" mass="81894">MEFSIKILVIISSLFYVTHGIELMGDLNENFIASNRNIKTLRSDFNRPYYIDNSSTCPVLFYTAMRVIKNCSSLNLANSNLDFLGENTLSITELILSNNNFESTLPYMQINTYATVRILDLGFNRLSEFTNDLKLIDCNLTCIKNLSLHYNLFSRIPILSPTCSNNLKFLNLSFNKNLINIDQDVNLYPTMVNLDNLDLAYCNIEYLNINNLSIFNKMPSLIYLNMTGNRIKFISPNPFLNLIYLEYLSFDPSLLECTSSLLWLKHFLLRNSKIKGIWSNGTLSTRPYEPFCFNILTNSSQNIIQSANSSFYTNIFLTTSIKTRVINVGYGKTVDLDCEQFSVPSSDLWWTFNNRVLSRTVDSDYEFIENFDSKNPQATFNKTTVLRIKNINEKLSGIYSCKALYTNVDFNQFIRNVSFIEFQVNVGANPNASSGFLTAGQIAGIVIGAIIGFLLLCLLLFLLAWCCCYKRGWCCCCCTSKKEQNESFSNKKNSLGYSSTTNSKKYLTEFSSFDRKLDGEDNGFHDLSNSKPNYVINTISSRSGYSNKNQFESRESNFEKSNEYQNNISTNITSNNNNVIMIDEYPLTTLNRGNIYNVNQNNQIISDYQLNDVNSTNLYVNKSSLNNGYLSDEGNFRIEAPMMKRYVETTEYSSNHFISDNNYDGHNEYHDENMKNEVIIDGDDEYTQQYFRPGHLGNHHNNINKLNKKYDSDV</sequence>
<feature type="chain" id="PRO_5032501228" description="Ig-like domain-containing protein" evidence="6">
    <location>
        <begin position="21"/>
        <end position="714"/>
    </location>
</feature>
<dbReference type="Proteomes" id="UP000663879">
    <property type="component" value="Unassembled WGS sequence"/>
</dbReference>
<keyword evidence="9" id="KW-1185">Reference proteome</keyword>
<dbReference type="SUPFAM" id="SSF48726">
    <property type="entry name" value="Immunoglobulin"/>
    <property type="match status" value="1"/>
</dbReference>
<comment type="caution">
    <text evidence="8">The sequence shown here is derived from an EMBL/GenBank/DDBJ whole genome shotgun (WGS) entry which is preliminary data.</text>
</comment>
<dbReference type="PROSITE" id="PS51450">
    <property type="entry name" value="LRR"/>
    <property type="match status" value="1"/>
</dbReference>
<dbReference type="Gene3D" id="2.60.40.10">
    <property type="entry name" value="Immunoglobulins"/>
    <property type="match status" value="1"/>
</dbReference>
<evidence type="ECO:0000259" key="7">
    <source>
        <dbReference type="PROSITE" id="PS50835"/>
    </source>
</evidence>
<dbReference type="AlphaFoldDB" id="A0A813LYH1"/>
<evidence type="ECO:0000256" key="5">
    <source>
        <dbReference type="SAM" id="Phobius"/>
    </source>
</evidence>
<keyword evidence="4" id="KW-1015">Disulfide bond</keyword>
<dbReference type="PANTHER" id="PTHR24366:SF150">
    <property type="entry name" value="LEUCINE RICH REPEAT TRANSMEMBRANE NEURONAL 3"/>
    <property type="match status" value="1"/>
</dbReference>
<keyword evidence="3" id="KW-0677">Repeat</keyword>
<keyword evidence="5" id="KW-1133">Transmembrane helix</keyword>
<dbReference type="InterPro" id="IPR036179">
    <property type="entry name" value="Ig-like_dom_sf"/>
</dbReference>
<name>A0A813LYH1_9BILA</name>
<feature type="transmembrane region" description="Helical" evidence="5">
    <location>
        <begin position="442"/>
        <end position="463"/>
    </location>
</feature>
<dbReference type="EMBL" id="CAJNOC010000018">
    <property type="protein sequence ID" value="CAF0706531.1"/>
    <property type="molecule type" value="Genomic_DNA"/>
</dbReference>
<organism evidence="8 9">
    <name type="scientific">Brachionus calyciflorus</name>
    <dbReference type="NCBI Taxonomy" id="104777"/>
    <lineage>
        <taxon>Eukaryota</taxon>
        <taxon>Metazoa</taxon>
        <taxon>Spiralia</taxon>
        <taxon>Gnathifera</taxon>
        <taxon>Rotifera</taxon>
        <taxon>Eurotatoria</taxon>
        <taxon>Monogononta</taxon>
        <taxon>Pseudotrocha</taxon>
        <taxon>Ploima</taxon>
        <taxon>Brachionidae</taxon>
        <taxon>Brachionus</taxon>
    </lineage>
</organism>
<feature type="domain" description="Ig-like" evidence="7">
    <location>
        <begin position="331"/>
        <end position="418"/>
    </location>
</feature>
<dbReference type="InterPro" id="IPR001611">
    <property type="entry name" value="Leu-rich_rpt"/>
</dbReference>
<evidence type="ECO:0000313" key="9">
    <source>
        <dbReference type="Proteomes" id="UP000663879"/>
    </source>
</evidence>
<reference evidence="8" key="1">
    <citation type="submission" date="2021-02" db="EMBL/GenBank/DDBJ databases">
        <authorList>
            <person name="Nowell W R."/>
        </authorList>
    </citation>
    <scope>NUCLEOTIDE SEQUENCE</scope>
    <source>
        <strain evidence="8">Ploen Becks lab</strain>
    </source>
</reference>
<evidence type="ECO:0000256" key="1">
    <source>
        <dbReference type="ARBA" id="ARBA00022614"/>
    </source>
</evidence>
<dbReference type="PANTHER" id="PTHR24366">
    <property type="entry name" value="IG(IMMUNOGLOBULIN) AND LRR(LEUCINE RICH REPEAT) DOMAINS"/>
    <property type="match status" value="1"/>
</dbReference>
<dbReference type="InterPro" id="IPR007110">
    <property type="entry name" value="Ig-like_dom"/>
</dbReference>
<keyword evidence="1" id="KW-0433">Leucine-rich repeat</keyword>
<dbReference type="Gene3D" id="3.80.10.10">
    <property type="entry name" value="Ribonuclease Inhibitor"/>
    <property type="match status" value="2"/>
</dbReference>
<evidence type="ECO:0000256" key="3">
    <source>
        <dbReference type="ARBA" id="ARBA00022737"/>
    </source>
</evidence>
<protein>
    <recommendedName>
        <fullName evidence="7">Ig-like domain-containing protein</fullName>
    </recommendedName>
</protein>
<evidence type="ECO:0000313" key="8">
    <source>
        <dbReference type="EMBL" id="CAF0706531.1"/>
    </source>
</evidence>
<evidence type="ECO:0000256" key="2">
    <source>
        <dbReference type="ARBA" id="ARBA00022729"/>
    </source>
</evidence>
<dbReference type="PROSITE" id="PS50835">
    <property type="entry name" value="IG_LIKE"/>
    <property type="match status" value="1"/>
</dbReference>
<gene>
    <name evidence="8" type="ORF">OXX778_LOCUS378</name>
</gene>
<dbReference type="SUPFAM" id="SSF52058">
    <property type="entry name" value="L domain-like"/>
    <property type="match status" value="1"/>
</dbReference>
<keyword evidence="5" id="KW-0472">Membrane</keyword>